<dbReference type="Proteomes" id="UP000632774">
    <property type="component" value="Unassembled WGS sequence"/>
</dbReference>
<dbReference type="PANTHER" id="PTHR30121:SF11">
    <property type="entry name" value="AAA+ ATPASE DOMAIN-CONTAINING PROTEIN"/>
    <property type="match status" value="1"/>
</dbReference>
<feature type="domain" description="Helicase HerA central" evidence="1">
    <location>
        <begin position="32"/>
        <end position="243"/>
    </location>
</feature>
<protein>
    <submittedName>
        <fullName evidence="2">Type IV secretory system conjugative DNA transfer family protein</fullName>
    </submittedName>
</protein>
<dbReference type="InterPro" id="IPR027417">
    <property type="entry name" value="P-loop_NTPase"/>
</dbReference>
<organism evidence="2 3">
    <name type="scientific">Mucilaginibacter boryungensis</name>
    <dbReference type="NCBI Taxonomy" id="768480"/>
    <lineage>
        <taxon>Bacteria</taxon>
        <taxon>Pseudomonadati</taxon>
        <taxon>Bacteroidota</taxon>
        <taxon>Sphingobacteriia</taxon>
        <taxon>Sphingobacteriales</taxon>
        <taxon>Sphingobacteriaceae</taxon>
        <taxon>Mucilaginibacter</taxon>
    </lineage>
</organism>
<dbReference type="SUPFAM" id="SSF52540">
    <property type="entry name" value="P-loop containing nucleoside triphosphate hydrolases"/>
    <property type="match status" value="1"/>
</dbReference>
<dbReference type="Gene3D" id="3.40.50.300">
    <property type="entry name" value="P-loop containing nucleotide triphosphate hydrolases"/>
    <property type="match status" value="2"/>
</dbReference>
<reference evidence="2 3" key="1">
    <citation type="submission" date="2020-10" db="EMBL/GenBank/DDBJ databases">
        <title>Mucilaginibacter mali sp. nov., isolated from rhizosphere soil of apple orchard.</title>
        <authorList>
            <person name="Lee J.-S."/>
            <person name="Kim H.S."/>
            <person name="Kim J.-S."/>
        </authorList>
    </citation>
    <scope>NUCLEOTIDE SEQUENCE [LARGE SCALE GENOMIC DNA]</scope>
    <source>
        <strain evidence="2 3">KCTC 23157</strain>
    </source>
</reference>
<evidence type="ECO:0000259" key="1">
    <source>
        <dbReference type="Pfam" id="PF01935"/>
    </source>
</evidence>
<dbReference type="Pfam" id="PF01935">
    <property type="entry name" value="DUF87"/>
    <property type="match status" value="1"/>
</dbReference>
<sequence>MNDHSKPFTPIGTTNWRNTNRLFGILLNDRLQHIYAIGKTGVGKSTLLASMAIDDIHKGHGVAVLDPHGDVAERLMHIIPEHRKRDVIYFDATNPAHHTGLNPLQSVASEQRHLVASEVVQMFKRIWGDTWGARLEYILRFTILTLLEYPAATLLDIQPLLLDRAFRNLVLHYTDNTYIHSFWRNEYDNYPTSLRAEAIMPILNKSGVFAASETLRGIVGQQYGISLDEIMDNKRILICNLSKGIIGEDISQLLGSLLTTGLQMASMRRATKAAHERVPFYIFIDEAHSFISTSFATMLSEVRKYKVGLFLTHQYLEQLPEDIRKSILGNVGTIICFRLGTADAKVMAQEFYPVFKTDDFINLPKHCMYLHLLIDGTRGKPFSAQTVIC</sequence>
<proteinExistence type="predicted"/>
<name>A0ABR9XLE4_9SPHI</name>
<evidence type="ECO:0000313" key="3">
    <source>
        <dbReference type="Proteomes" id="UP000632774"/>
    </source>
</evidence>
<evidence type="ECO:0000313" key="2">
    <source>
        <dbReference type="EMBL" id="MBE9668213.1"/>
    </source>
</evidence>
<comment type="caution">
    <text evidence="2">The sequence shown here is derived from an EMBL/GenBank/DDBJ whole genome shotgun (WGS) entry which is preliminary data.</text>
</comment>
<dbReference type="CDD" id="cd01127">
    <property type="entry name" value="TrwB_TraG_TraD_VirD4"/>
    <property type="match status" value="1"/>
</dbReference>
<dbReference type="InterPro" id="IPR051162">
    <property type="entry name" value="T4SS_component"/>
</dbReference>
<dbReference type="EMBL" id="JADFFM010000002">
    <property type="protein sequence ID" value="MBE9668213.1"/>
    <property type="molecule type" value="Genomic_DNA"/>
</dbReference>
<keyword evidence="3" id="KW-1185">Reference proteome</keyword>
<dbReference type="RefSeq" id="WP_194107629.1">
    <property type="nucleotide sequence ID" value="NZ_JADFFM010000002.1"/>
</dbReference>
<accession>A0ABR9XLE4</accession>
<dbReference type="InterPro" id="IPR002789">
    <property type="entry name" value="HerA_central"/>
</dbReference>
<dbReference type="PANTHER" id="PTHR30121">
    <property type="entry name" value="UNCHARACTERIZED PROTEIN YJGR-RELATED"/>
    <property type="match status" value="1"/>
</dbReference>
<gene>
    <name evidence="2" type="ORF">IRJ18_17720</name>
</gene>